<reference evidence="5 6" key="1">
    <citation type="journal article" date="2013" name="Antonie Van Leeuwenhoek">
        <title>Actinoplanes hulinensis sp. nov., a novel actinomycete isolated from soybean root (Glycine max (L.) Merr).</title>
        <authorList>
            <person name="Shen Y."/>
            <person name="Liu C."/>
            <person name="Wang X."/>
            <person name="Zhao J."/>
            <person name="Jia F."/>
            <person name="Zhang Y."/>
            <person name="Wang L."/>
            <person name="Yang D."/>
            <person name="Xiang W."/>
        </authorList>
    </citation>
    <scope>NUCLEOTIDE SEQUENCE [LARGE SCALE GENOMIC DNA]</scope>
    <source>
        <strain evidence="5 6">NEAU-M9</strain>
    </source>
</reference>
<feature type="domain" description="OmpR/PhoB-type" evidence="4">
    <location>
        <begin position="1"/>
        <end position="100"/>
    </location>
</feature>
<dbReference type="SMART" id="SM00028">
    <property type="entry name" value="TPR"/>
    <property type="match status" value="4"/>
</dbReference>
<dbReference type="InterPro" id="IPR027417">
    <property type="entry name" value="P-loop_NTPase"/>
</dbReference>
<organism evidence="5 6">
    <name type="scientific">Actinoplanes hulinensis</name>
    <dbReference type="NCBI Taxonomy" id="1144547"/>
    <lineage>
        <taxon>Bacteria</taxon>
        <taxon>Bacillati</taxon>
        <taxon>Actinomycetota</taxon>
        <taxon>Actinomycetes</taxon>
        <taxon>Micromonosporales</taxon>
        <taxon>Micromonosporaceae</taxon>
        <taxon>Actinoplanes</taxon>
    </lineage>
</organism>
<dbReference type="RefSeq" id="WP_220148411.1">
    <property type="nucleotide sequence ID" value="NZ_JAHXZI010000025.1"/>
</dbReference>
<dbReference type="SMART" id="SM00862">
    <property type="entry name" value="Trans_reg_C"/>
    <property type="match status" value="1"/>
</dbReference>
<dbReference type="InterPro" id="IPR036388">
    <property type="entry name" value="WH-like_DNA-bd_sf"/>
</dbReference>
<evidence type="ECO:0000256" key="1">
    <source>
        <dbReference type="ARBA" id="ARBA00005820"/>
    </source>
</evidence>
<dbReference type="InterPro" id="IPR016032">
    <property type="entry name" value="Sig_transdc_resp-reg_C-effctor"/>
</dbReference>
<comment type="similarity">
    <text evidence="1">Belongs to the AfsR/DnrI/RedD regulatory family.</text>
</comment>
<keyword evidence="6" id="KW-1185">Reference proteome</keyword>
<sequence length="941" mass="100551">MTRPLDIGVLGRTSVSVNGDEATIGGPGPRAALCRLVMSAGLTVTDDELIDAVWPSGAPRSAKVTLQGHIAALRRALEPGRAAQRPSVLLRGGAGYRLVLDADAVDVDRFTALSERGRRELASARPAEAAHAFDQALALWRGRAYADCADRGFADGESMRLEQLRVDAEEGRLEAELALGDHVSVAARLGVFTREHPLREHAWTLQATALYRAGRIGDALAALRSARDVLAEELGTDPGPELEALQSAILRQDPGLLAVPERIEPAATPASGAHTGNLPAALSTLTGRGHELDLLAKLIEEHRLVTLTGTGGIGKTRLAVEAARRHGGDDGPWLVELAGLHDPTLVADTIAGALSIAANGNPAVLLDALRRRTTLIVLDNCEQIVDGVAEFVTTLLRTCPDVRVLATSREVLQVEGERRFEVPPLSAGTAGEAVELFEQRAAAVDPDGAAVLDGARDAVARLCTDLDNLPLAIELAAAQCAVLSVDQLAALAHDRFMVLRGGPRGNRRHATILATVQWSWDLLSDAEKESFTALAVFAGGFDLRAAMMVTRSTDVVAHLDTLTAKSMVTVVGGNPRRYQILETLRQFAERQRTEERTAELRNRHAAWVGELADEAVDALRDARSAQWMARLSLEHANIRAALDHSRDDPAVRLRICAGIYWYWYRTGHITEGLRYVRPVVEHWLAADDVDAAPVRLRIFTTIGLAVLSYLGGDLASVGWALTHLGGLATGADDPVAVGEALTTLAYFEAGGGQVAEAEQHAGAAVRVARDNGATRTEAEALMSLGTAHLRAGDLDRAAVALTASIDAAERSGNAWCHGSSSWLLAKCRVAQGHFDAEVERMLADTLTRMYAEGDRTSWIVMLATLAYVRFRQGRAEHAAELLAAALHQGELIGYSPALMDPVDVGRYIGEMTGRLDDVATARGRALSHQQIALLVPGTGLI</sequence>
<evidence type="ECO:0000256" key="2">
    <source>
        <dbReference type="ARBA" id="ARBA00023125"/>
    </source>
</evidence>
<dbReference type="Gene3D" id="3.40.50.300">
    <property type="entry name" value="P-loop containing nucleotide triphosphate hydrolases"/>
    <property type="match status" value="1"/>
</dbReference>
<dbReference type="InterPro" id="IPR001867">
    <property type="entry name" value="OmpR/PhoB-type_DNA-bd"/>
</dbReference>
<name>A0ABS7BEG1_9ACTN</name>
<dbReference type="Gene3D" id="1.10.10.10">
    <property type="entry name" value="Winged helix-like DNA-binding domain superfamily/Winged helix DNA-binding domain"/>
    <property type="match status" value="1"/>
</dbReference>
<dbReference type="Pfam" id="PF03704">
    <property type="entry name" value="BTAD"/>
    <property type="match status" value="1"/>
</dbReference>
<feature type="DNA-binding region" description="OmpR/PhoB-type" evidence="3">
    <location>
        <begin position="1"/>
        <end position="100"/>
    </location>
</feature>
<keyword evidence="2 3" id="KW-0238">DNA-binding</keyword>
<dbReference type="PANTHER" id="PTHR47691:SF3">
    <property type="entry name" value="HTH-TYPE TRANSCRIPTIONAL REGULATOR RV0890C-RELATED"/>
    <property type="match status" value="1"/>
</dbReference>
<evidence type="ECO:0000256" key="3">
    <source>
        <dbReference type="PROSITE-ProRule" id="PRU01091"/>
    </source>
</evidence>
<evidence type="ECO:0000313" key="6">
    <source>
        <dbReference type="Proteomes" id="UP001519863"/>
    </source>
</evidence>
<dbReference type="PRINTS" id="PR00364">
    <property type="entry name" value="DISEASERSIST"/>
</dbReference>
<evidence type="ECO:0000259" key="4">
    <source>
        <dbReference type="PROSITE" id="PS51755"/>
    </source>
</evidence>
<accession>A0ABS7BEG1</accession>
<dbReference type="Gene3D" id="1.25.40.10">
    <property type="entry name" value="Tetratricopeptide repeat domain"/>
    <property type="match status" value="2"/>
</dbReference>
<dbReference type="SUPFAM" id="SSF46894">
    <property type="entry name" value="C-terminal effector domain of the bipartite response regulators"/>
    <property type="match status" value="1"/>
</dbReference>
<dbReference type="SUPFAM" id="SSF48452">
    <property type="entry name" value="TPR-like"/>
    <property type="match status" value="2"/>
</dbReference>
<dbReference type="SUPFAM" id="SSF52540">
    <property type="entry name" value="P-loop containing nucleoside triphosphate hydrolases"/>
    <property type="match status" value="1"/>
</dbReference>
<comment type="caution">
    <text evidence="5">The sequence shown here is derived from an EMBL/GenBank/DDBJ whole genome shotgun (WGS) entry which is preliminary data.</text>
</comment>
<dbReference type="EMBL" id="JAHXZI010000025">
    <property type="protein sequence ID" value="MBW6439250.1"/>
    <property type="molecule type" value="Genomic_DNA"/>
</dbReference>
<dbReference type="Proteomes" id="UP001519863">
    <property type="component" value="Unassembled WGS sequence"/>
</dbReference>
<dbReference type="InterPro" id="IPR005158">
    <property type="entry name" value="BTAD"/>
</dbReference>
<proteinExistence type="inferred from homology"/>
<dbReference type="InterPro" id="IPR019734">
    <property type="entry name" value="TPR_rpt"/>
</dbReference>
<dbReference type="SMART" id="SM01043">
    <property type="entry name" value="BTAD"/>
    <property type="match status" value="1"/>
</dbReference>
<dbReference type="CDD" id="cd15831">
    <property type="entry name" value="BTAD"/>
    <property type="match status" value="1"/>
</dbReference>
<dbReference type="PROSITE" id="PS51755">
    <property type="entry name" value="OMPR_PHOB"/>
    <property type="match status" value="1"/>
</dbReference>
<dbReference type="InterPro" id="IPR011990">
    <property type="entry name" value="TPR-like_helical_dom_sf"/>
</dbReference>
<protein>
    <submittedName>
        <fullName evidence="5">Winged helix-turn-helix domain-containing protein</fullName>
    </submittedName>
</protein>
<gene>
    <name evidence="5" type="ORF">KZ829_36560</name>
</gene>
<dbReference type="PANTHER" id="PTHR47691">
    <property type="entry name" value="REGULATOR-RELATED"/>
    <property type="match status" value="1"/>
</dbReference>
<evidence type="ECO:0000313" key="5">
    <source>
        <dbReference type="EMBL" id="MBW6439250.1"/>
    </source>
</evidence>